<evidence type="ECO:0000313" key="1">
    <source>
        <dbReference type="EMBL" id="CAB5219205.1"/>
    </source>
</evidence>
<gene>
    <name evidence="1" type="ORF">UFOVP229_40</name>
</gene>
<reference evidence="1" key="1">
    <citation type="submission" date="2020-05" db="EMBL/GenBank/DDBJ databases">
        <authorList>
            <person name="Chiriac C."/>
            <person name="Salcher M."/>
            <person name="Ghai R."/>
            <person name="Kavagutti S V."/>
        </authorList>
    </citation>
    <scope>NUCLEOTIDE SEQUENCE</scope>
</reference>
<proteinExistence type="predicted"/>
<accession>A0A6J7WR08</accession>
<dbReference type="EMBL" id="LR798271">
    <property type="protein sequence ID" value="CAB5219205.1"/>
    <property type="molecule type" value="Genomic_DNA"/>
</dbReference>
<protein>
    <submittedName>
        <fullName evidence="1">Uncharacterized protein</fullName>
    </submittedName>
</protein>
<sequence length="60" mass="7177">MNIDEQLDARMDRRVATQNRYLARIERAERMAHLHAEVEQARKERAAQYLENIAKLEQPE</sequence>
<name>A0A6J7WR08_9CAUD</name>
<organism evidence="1">
    <name type="scientific">uncultured Caudovirales phage</name>
    <dbReference type="NCBI Taxonomy" id="2100421"/>
    <lineage>
        <taxon>Viruses</taxon>
        <taxon>Duplodnaviria</taxon>
        <taxon>Heunggongvirae</taxon>
        <taxon>Uroviricota</taxon>
        <taxon>Caudoviricetes</taxon>
        <taxon>Peduoviridae</taxon>
        <taxon>Maltschvirus</taxon>
        <taxon>Maltschvirus maltsch</taxon>
    </lineage>
</organism>